<organism evidence="1 2">
    <name type="scientific">Popillia japonica</name>
    <name type="common">Japanese beetle</name>
    <dbReference type="NCBI Taxonomy" id="7064"/>
    <lineage>
        <taxon>Eukaryota</taxon>
        <taxon>Metazoa</taxon>
        <taxon>Ecdysozoa</taxon>
        <taxon>Arthropoda</taxon>
        <taxon>Hexapoda</taxon>
        <taxon>Insecta</taxon>
        <taxon>Pterygota</taxon>
        <taxon>Neoptera</taxon>
        <taxon>Endopterygota</taxon>
        <taxon>Coleoptera</taxon>
        <taxon>Polyphaga</taxon>
        <taxon>Scarabaeiformia</taxon>
        <taxon>Scarabaeidae</taxon>
        <taxon>Rutelinae</taxon>
        <taxon>Popillia</taxon>
    </lineage>
</organism>
<evidence type="ECO:0000313" key="2">
    <source>
        <dbReference type="Proteomes" id="UP001458880"/>
    </source>
</evidence>
<name>A0AAW1L2L6_POPJA</name>
<dbReference type="EMBL" id="JASPKY010000176">
    <property type="protein sequence ID" value="KAK9727706.1"/>
    <property type="molecule type" value="Genomic_DNA"/>
</dbReference>
<dbReference type="AlphaFoldDB" id="A0AAW1L2L6"/>
<sequence>MRPTLENNGWRIVEDSGDEYRRNIGVPQLESGVLNFNMIRWNLADVRQHGGGLARKKLAQIPPRLYTPSKTEWQSQAGMNEDRFAKVGRQDQVQFCNLCRKKCDGAYSCGAYHQFSFILFAMSRLKSHREKEFHFCDVLAFRTIYTHQVMIRKNEHIHLN</sequence>
<proteinExistence type="predicted"/>
<gene>
    <name evidence="1" type="ORF">QE152_g19041</name>
</gene>
<dbReference type="Proteomes" id="UP001458880">
    <property type="component" value="Unassembled WGS sequence"/>
</dbReference>
<keyword evidence="2" id="KW-1185">Reference proteome</keyword>
<evidence type="ECO:0000313" key="1">
    <source>
        <dbReference type="EMBL" id="KAK9727706.1"/>
    </source>
</evidence>
<reference evidence="1 2" key="1">
    <citation type="journal article" date="2024" name="BMC Genomics">
        <title>De novo assembly and annotation of Popillia japonica's genome with initial clues to its potential as an invasive pest.</title>
        <authorList>
            <person name="Cucini C."/>
            <person name="Boschi S."/>
            <person name="Funari R."/>
            <person name="Cardaioli E."/>
            <person name="Iannotti N."/>
            <person name="Marturano G."/>
            <person name="Paoli F."/>
            <person name="Bruttini M."/>
            <person name="Carapelli A."/>
            <person name="Frati F."/>
            <person name="Nardi F."/>
        </authorList>
    </citation>
    <scope>NUCLEOTIDE SEQUENCE [LARGE SCALE GENOMIC DNA]</scope>
    <source>
        <strain evidence="1">DMR45628</strain>
    </source>
</reference>
<accession>A0AAW1L2L6</accession>
<protein>
    <submittedName>
        <fullName evidence="1">Uncharacterized protein</fullName>
    </submittedName>
</protein>
<comment type="caution">
    <text evidence="1">The sequence shown here is derived from an EMBL/GenBank/DDBJ whole genome shotgun (WGS) entry which is preliminary data.</text>
</comment>